<dbReference type="InterPro" id="IPR033878">
    <property type="entry name" value="NfsB-like"/>
</dbReference>
<dbReference type="CDD" id="cd02149">
    <property type="entry name" value="NfsB-like"/>
    <property type="match status" value="1"/>
</dbReference>
<evidence type="ECO:0000256" key="3">
    <source>
        <dbReference type="ARBA" id="ARBA00022630"/>
    </source>
</evidence>
<comment type="similarity">
    <text evidence="2">Belongs to the nitroreductase family.</text>
</comment>
<name>A0A1M4SY13_9FLAO</name>
<evidence type="ECO:0000256" key="4">
    <source>
        <dbReference type="ARBA" id="ARBA00022643"/>
    </source>
</evidence>
<evidence type="ECO:0000256" key="5">
    <source>
        <dbReference type="ARBA" id="ARBA00022857"/>
    </source>
</evidence>
<evidence type="ECO:0000256" key="1">
    <source>
        <dbReference type="ARBA" id="ARBA00001917"/>
    </source>
</evidence>
<evidence type="ECO:0000256" key="6">
    <source>
        <dbReference type="ARBA" id="ARBA00023002"/>
    </source>
</evidence>
<dbReference type="InterPro" id="IPR000415">
    <property type="entry name" value="Nitroreductase-like"/>
</dbReference>
<dbReference type="AlphaFoldDB" id="A0A1M4SY13"/>
<dbReference type="PANTHER" id="PTHR43673:SF2">
    <property type="entry name" value="NITROREDUCTASE"/>
    <property type="match status" value="1"/>
</dbReference>
<protein>
    <recommendedName>
        <fullName evidence="7">Nitroreductase domain-containing protein</fullName>
    </recommendedName>
</protein>
<organism evidence="8 9">
    <name type="scientific">Psychroflexus salarius</name>
    <dbReference type="NCBI Taxonomy" id="1155689"/>
    <lineage>
        <taxon>Bacteria</taxon>
        <taxon>Pseudomonadati</taxon>
        <taxon>Bacteroidota</taxon>
        <taxon>Flavobacteriia</taxon>
        <taxon>Flavobacteriales</taxon>
        <taxon>Flavobacteriaceae</taxon>
        <taxon>Psychroflexus</taxon>
    </lineage>
</organism>
<keyword evidence="6" id="KW-0560">Oxidoreductase</keyword>
<dbReference type="EMBL" id="FQTW01000001">
    <property type="protein sequence ID" value="SHE37093.1"/>
    <property type="molecule type" value="Genomic_DNA"/>
</dbReference>
<dbReference type="RefSeq" id="WP_073191270.1">
    <property type="nucleotide sequence ID" value="NZ_FQTW01000001.1"/>
</dbReference>
<dbReference type="InterPro" id="IPR029479">
    <property type="entry name" value="Nitroreductase"/>
</dbReference>
<dbReference type="Gene3D" id="3.40.109.10">
    <property type="entry name" value="NADH Oxidase"/>
    <property type="match status" value="1"/>
</dbReference>
<sequence length="210" mass="24340">MDTIEALKWRYAAKKFDDNKIVPQSILQRIIEGFNLTPTSYGLQPLKLVVISNKDLKDELFRHSFNQQQVKTASHLLVICREERINQAFIEDNFELIKSIRETPDEILSPFREFLINDFDKKTDDEISKWAKNQAYLALGNVLTICALERVDASPMEGFLPHKYDEVLDLKSKNLKSVLVCAIGYRSNDDEFASFKKVRRPLSETIIEIK</sequence>
<proteinExistence type="inferred from homology"/>
<dbReference type="PANTHER" id="PTHR43673">
    <property type="entry name" value="NAD(P)H NITROREDUCTASE YDGI-RELATED"/>
    <property type="match status" value="1"/>
</dbReference>
<dbReference type="STRING" id="1155689.SAMN05444278_101385"/>
<keyword evidence="4" id="KW-0288">FMN</keyword>
<gene>
    <name evidence="8" type="ORF">SAMN05444278_101385</name>
</gene>
<reference evidence="8 9" key="1">
    <citation type="submission" date="2016-11" db="EMBL/GenBank/DDBJ databases">
        <authorList>
            <person name="Jaros S."/>
            <person name="Januszkiewicz K."/>
            <person name="Wedrychowicz H."/>
        </authorList>
    </citation>
    <scope>NUCLEOTIDE SEQUENCE [LARGE SCALE GENOMIC DNA]</scope>
    <source>
        <strain evidence="8 9">DSM 25661</strain>
    </source>
</reference>
<evidence type="ECO:0000259" key="7">
    <source>
        <dbReference type="Pfam" id="PF00881"/>
    </source>
</evidence>
<dbReference type="Proteomes" id="UP000184462">
    <property type="component" value="Unassembled WGS sequence"/>
</dbReference>
<keyword evidence="3" id="KW-0285">Flavoprotein</keyword>
<keyword evidence="5" id="KW-0521">NADP</keyword>
<comment type="cofactor">
    <cofactor evidence="1">
        <name>FMN</name>
        <dbReference type="ChEBI" id="CHEBI:58210"/>
    </cofactor>
</comment>
<evidence type="ECO:0000313" key="8">
    <source>
        <dbReference type="EMBL" id="SHE37093.1"/>
    </source>
</evidence>
<dbReference type="Pfam" id="PF00881">
    <property type="entry name" value="Nitroreductase"/>
    <property type="match status" value="1"/>
</dbReference>
<accession>A0A1M4SY13</accession>
<evidence type="ECO:0000256" key="2">
    <source>
        <dbReference type="ARBA" id="ARBA00007118"/>
    </source>
</evidence>
<keyword evidence="9" id="KW-1185">Reference proteome</keyword>
<dbReference type="OrthoDB" id="9809288at2"/>
<feature type="domain" description="Nitroreductase" evidence="7">
    <location>
        <begin position="7"/>
        <end position="185"/>
    </location>
</feature>
<dbReference type="GO" id="GO:0016491">
    <property type="term" value="F:oxidoreductase activity"/>
    <property type="evidence" value="ECO:0007669"/>
    <property type="project" value="UniProtKB-KW"/>
</dbReference>
<dbReference type="SUPFAM" id="SSF55469">
    <property type="entry name" value="FMN-dependent nitroreductase-like"/>
    <property type="match status" value="1"/>
</dbReference>
<evidence type="ECO:0000313" key="9">
    <source>
        <dbReference type="Proteomes" id="UP000184462"/>
    </source>
</evidence>